<feature type="chain" id="PRO_5044682340" description="Secreted protein" evidence="1">
    <location>
        <begin position="17"/>
        <end position="115"/>
    </location>
</feature>
<evidence type="ECO:0008006" key="4">
    <source>
        <dbReference type="Google" id="ProtNLM"/>
    </source>
</evidence>
<proteinExistence type="predicted"/>
<reference evidence="2" key="1">
    <citation type="submission" date="2025-05" db="UniProtKB">
        <authorList>
            <consortium name="Ensembl"/>
        </authorList>
    </citation>
    <scope>IDENTIFICATION</scope>
</reference>
<accession>A0A8C9EVB9</accession>
<evidence type="ECO:0000256" key="1">
    <source>
        <dbReference type="SAM" id="SignalP"/>
    </source>
</evidence>
<dbReference type="Ensembl" id="ENSPSTT00000005774.1">
    <property type="protein sequence ID" value="ENSPSTP00000005500.1"/>
    <property type="gene ID" value="ENSPSTG00000003888.1"/>
</dbReference>
<feature type="signal peptide" evidence="1">
    <location>
        <begin position="1"/>
        <end position="16"/>
    </location>
</feature>
<evidence type="ECO:0000313" key="2">
    <source>
        <dbReference type="Ensembl" id="ENSPSTP00000005500.1"/>
    </source>
</evidence>
<keyword evidence="3" id="KW-1185">Reference proteome</keyword>
<evidence type="ECO:0000313" key="3">
    <source>
        <dbReference type="Proteomes" id="UP000694428"/>
    </source>
</evidence>
<name>A0A8C9EVB9_PAVCR</name>
<protein>
    <recommendedName>
        <fullName evidence="4">Secreted protein</fullName>
    </recommendedName>
</protein>
<sequence length="115" mass="12654">MLPALLLWCSVQGVILFKLFKGLGATPRKNTNKQTTEGIALEKHSALLHPPHAHTRPAPRCTQLHEPLTQVHPSTRDQAVLCCAKPHATCCVLHFANRQPQVGTAGLTRPWQAEN</sequence>
<dbReference type="Ensembl" id="ENSPSTT00000005601.1">
    <property type="protein sequence ID" value="ENSPSTP00000005335.1"/>
    <property type="gene ID" value="ENSPSTG00000003790.1"/>
</dbReference>
<keyword evidence="1" id="KW-0732">Signal</keyword>
<dbReference type="AlphaFoldDB" id="A0A8C9EVB9"/>
<dbReference type="Proteomes" id="UP000694428">
    <property type="component" value="Unplaced"/>
</dbReference>
<organism evidence="2 3">
    <name type="scientific">Pavo cristatus</name>
    <name type="common">Indian peafowl</name>
    <name type="synonym">Blue peafowl</name>
    <dbReference type="NCBI Taxonomy" id="9049"/>
    <lineage>
        <taxon>Eukaryota</taxon>
        <taxon>Metazoa</taxon>
        <taxon>Chordata</taxon>
        <taxon>Craniata</taxon>
        <taxon>Vertebrata</taxon>
        <taxon>Euteleostomi</taxon>
        <taxon>Archelosauria</taxon>
        <taxon>Archosauria</taxon>
        <taxon>Dinosauria</taxon>
        <taxon>Saurischia</taxon>
        <taxon>Theropoda</taxon>
        <taxon>Coelurosauria</taxon>
        <taxon>Aves</taxon>
        <taxon>Neognathae</taxon>
        <taxon>Galloanserae</taxon>
        <taxon>Galliformes</taxon>
        <taxon>Phasianidae</taxon>
        <taxon>Phasianinae</taxon>
        <taxon>Pavo</taxon>
    </lineage>
</organism>